<reference evidence="1 2" key="1">
    <citation type="journal article" date="2024" name="Ann. Entomol. Soc. Am.">
        <title>Genomic analyses of the southern and eastern yellowjacket wasps (Hymenoptera: Vespidae) reveal evolutionary signatures of social life.</title>
        <authorList>
            <person name="Catto M.A."/>
            <person name="Caine P.B."/>
            <person name="Orr S.E."/>
            <person name="Hunt B.G."/>
            <person name="Goodisman M.A.D."/>
        </authorList>
    </citation>
    <scope>NUCLEOTIDE SEQUENCE [LARGE SCALE GENOMIC DNA]</scope>
    <source>
        <strain evidence="1">232</strain>
        <tissue evidence="1">Head and thorax</tissue>
    </source>
</reference>
<evidence type="ECO:0000313" key="2">
    <source>
        <dbReference type="Proteomes" id="UP001607303"/>
    </source>
</evidence>
<dbReference type="EMBL" id="JAYRBN010000075">
    <property type="protein sequence ID" value="KAL2732407.1"/>
    <property type="molecule type" value="Genomic_DNA"/>
</dbReference>
<dbReference type="AlphaFoldDB" id="A0ABD2BI18"/>
<sequence length="68" mass="7373">MVKWGYSPTRSDNIIGPVHRMKWCGGDTFPPVTTTNSDLQSTLPVTSSVSLCLPTSELRNFLTFGGGL</sequence>
<organism evidence="1 2">
    <name type="scientific">Vespula maculifrons</name>
    <name type="common">Eastern yellow jacket</name>
    <name type="synonym">Wasp</name>
    <dbReference type="NCBI Taxonomy" id="7453"/>
    <lineage>
        <taxon>Eukaryota</taxon>
        <taxon>Metazoa</taxon>
        <taxon>Ecdysozoa</taxon>
        <taxon>Arthropoda</taxon>
        <taxon>Hexapoda</taxon>
        <taxon>Insecta</taxon>
        <taxon>Pterygota</taxon>
        <taxon>Neoptera</taxon>
        <taxon>Endopterygota</taxon>
        <taxon>Hymenoptera</taxon>
        <taxon>Apocrita</taxon>
        <taxon>Aculeata</taxon>
        <taxon>Vespoidea</taxon>
        <taxon>Vespidae</taxon>
        <taxon>Vespinae</taxon>
        <taxon>Vespula</taxon>
    </lineage>
</organism>
<dbReference type="Proteomes" id="UP001607303">
    <property type="component" value="Unassembled WGS sequence"/>
</dbReference>
<accession>A0ABD2BI18</accession>
<protein>
    <submittedName>
        <fullName evidence="1">Uncharacterized protein</fullName>
    </submittedName>
</protein>
<evidence type="ECO:0000313" key="1">
    <source>
        <dbReference type="EMBL" id="KAL2732407.1"/>
    </source>
</evidence>
<gene>
    <name evidence="1" type="ORF">V1477_014648</name>
</gene>
<proteinExistence type="predicted"/>
<name>A0ABD2BI18_VESMC</name>
<comment type="caution">
    <text evidence="1">The sequence shown here is derived from an EMBL/GenBank/DDBJ whole genome shotgun (WGS) entry which is preliminary data.</text>
</comment>
<keyword evidence="2" id="KW-1185">Reference proteome</keyword>